<evidence type="ECO:0000313" key="3">
    <source>
        <dbReference type="Proteomes" id="UP000182840"/>
    </source>
</evidence>
<evidence type="ECO:0000313" key="2">
    <source>
        <dbReference type="EMBL" id="APH70076.1"/>
    </source>
</evidence>
<gene>
    <name evidence="2" type="ORF">BSQ44_00790</name>
</gene>
<dbReference type="InterPro" id="IPR000595">
    <property type="entry name" value="cNMP-bd_dom"/>
</dbReference>
<evidence type="ECO:0000259" key="1">
    <source>
        <dbReference type="PROSITE" id="PS50042"/>
    </source>
</evidence>
<protein>
    <submittedName>
        <fullName evidence="2">Cyclic nucleotide-binding protein</fullName>
    </submittedName>
</protein>
<dbReference type="PANTHER" id="PTHR24567:SF68">
    <property type="entry name" value="DNA-BINDING TRANSCRIPTIONAL DUAL REGULATOR CRP"/>
    <property type="match status" value="1"/>
</dbReference>
<organism evidence="2 3">
    <name type="scientific">Aquibium oceanicum</name>
    <dbReference type="NCBI Taxonomy" id="1670800"/>
    <lineage>
        <taxon>Bacteria</taxon>
        <taxon>Pseudomonadati</taxon>
        <taxon>Pseudomonadota</taxon>
        <taxon>Alphaproteobacteria</taxon>
        <taxon>Hyphomicrobiales</taxon>
        <taxon>Phyllobacteriaceae</taxon>
        <taxon>Aquibium</taxon>
    </lineage>
</organism>
<dbReference type="PROSITE" id="PS50042">
    <property type="entry name" value="CNMP_BINDING_3"/>
    <property type="match status" value="1"/>
</dbReference>
<dbReference type="SMART" id="SM00100">
    <property type="entry name" value="cNMP"/>
    <property type="match status" value="1"/>
</dbReference>
<dbReference type="SUPFAM" id="SSF51206">
    <property type="entry name" value="cAMP-binding domain-like"/>
    <property type="match status" value="1"/>
</dbReference>
<dbReference type="STRING" id="1670800.BSQ44_00790"/>
<dbReference type="EMBL" id="CP018171">
    <property type="protein sequence ID" value="APH70076.1"/>
    <property type="molecule type" value="Genomic_DNA"/>
</dbReference>
<dbReference type="CDD" id="cd00038">
    <property type="entry name" value="CAP_ED"/>
    <property type="match status" value="1"/>
</dbReference>
<dbReference type="AlphaFoldDB" id="A0A1L3SL06"/>
<accession>A0A1L3SL06</accession>
<dbReference type="InterPro" id="IPR050397">
    <property type="entry name" value="Env_Response_Regulators"/>
</dbReference>
<keyword evidence="3" id="KW-1185">Reference proteome</keyword>
<dbReference type="InterPro" id="IPR014710">
    <property type="entry name" value="RmlC-like_jellyroll"/>
</dbReference>
<feature type="domain" description="Cyclic nucleotide-binding" evidence="1">
    <location>
        <begin position="15"/>
        <end position="134"/>
    </location>
</feature>
<dbReference type="GO" id="GO:0003700">
    <property type="term" value="F:DNA-binding transcription factor activity"/>
    <property type="evidence" value="ECO:0007669"/>
    <property type="project" value="TreeGrafter"/>
</dbReference>
<sequence length="150" mass="16384">MALEDDIGILAGVGIFEEFTPDQLRLLAFGTERLKLSSGKELYREGARAECAYVVVSGSVTLFRDTGEGRVMLSSHGPGAILGELALIADTRRLTGAAAASDTEVMRLNRTLFRRILEEYPEVAAKLHKRLSQGFAAMASRIERLAPKFL</sequence>
<dbReference type="OrthoDB" id="9807547at2"/>
<dbReference type="Pfam" id="PF00027">
    <property type="entry name" value="cNMP_binding"/>
    <property type="match status" value="1"/>
</dbReference>
<proteinExistence type="predicted"/>
<dbReference type="PANTHER" id="PTHR24567">
    <property type="entry name" value="CRP FAMILY TRANSCRIPTIONAL REGULATORY PROTEIN"/>
    <property type="match status" value="1"/>
</dbReference>
<dbReference type="Proteomes" id="UP000182840">
    <property type="component" value="Chromosome"/>
</dbReference>
<reference evidence="3" key="1">
    <citation type="submission" date="2016-11" db="EMBL/GenBank/DDBJ databases">
        <title>Mesorhizobium oceanicum sp. nov., isolated from deep seawater in South China Sea.</title>
        <authorList>
            <person name="Fu G.-Y."/>
        </authorList>
    </citation>
    <scope>NUCLEOTIDE SEQUENCE [LARGE SCALE GENOMIC DNA]</scope>
    <source>
        <strain evidence="3">B7</strain>
    </source>
</reference>
<dbReference type="KEGG" id="meso:BSQ44_00790"/>
<dbReference type="Gene3D" id="2.60.120.10">
    <property type="entry name" value="Jelly Rolls"/>
    <property type="match status" value="1"/>
</dbReference>
<dbReference type="InterPro" id="IPR018490">
    <property type="entry name" value="cNMP-bd_dom_sf"/>
</dbReference>
<dbReference type="GO" id="GO:0005829">
    <property type="term" value="C:cytosol"/>
    <property type="evidence" value="ECO:0007669"/>
    <property type="project" value="TreeGrafter"/>
</dbReference>
<dbReference type="RefSeq" id="WP_072601489.1">
    <property type="nucleotide sequence ID" value="NZ_CP018171.1"/>
</dbReference>
<name>A0A1L3SL06_9HYPH</name>